<gene>
    <name evidence="1" type="ORF">FB556_0754</name>
</gene>
<keyword evidence="2" id="KW-1185">Reference proteome</keyword>
<dbReference type="InterPro" id="IPR046179">
    <property type="entry name" value="DUF6188"/>
</dbReference>
<dbReference type="AlphaFoldDB" id="A0A543ANZ2"/>
<evidence type="ECO:0000313" key="1">
    <source>
        <dbReference type="EMBL" id="TQL74294.1"/>
    </source>
</evidence>
<protein>
    <submittedName>
        <fullName evidence="1">Uncharacterized protein</fullName>
    </submittedName>
</protein>
<sequence>MTRNTAADPHLQLVGTHVAFIGVDFQITLRFSNNCVVRLESVFSISIITGIQTIIDPDGDKARFVPVLQLHGETVEAAHVDDSVLVLKFSNGSVLEAGPNQDYESWSYTGPESTPTRVIAMPGGELAVWLSDDDV</sequence>
<dbReference type="Proteomes" id="UP000319746">
    <property type="component" value="Unassembled WGS sequence"/>
</dbReference>
<name>A0A543ANZ2_9MICC</name>
<dbReference type="RefSeq" id="WP_141864813.1">
    <property type="nucleotide sequence ID" value="NZ_BAABAN010000016.1"/>
</dbReference>
<reference evidence="1 2" key="1">
    <citation type="submission" date="2019-06" db="EMBL/GenBank/DDBJ databases">
        <title>Sequencing the genomes of 1000 actinobacteria strains.</title>
        <authorList>
            <person name="Klenk H.-P."/>
        </authorList>
    </citation>
    <scope>NUCLEOTIDE SEQUENCE [LARGE SCALE GENOMIC DNA]</scope>
    <source>
        <strain evidence="1 2">DSM 24083</strain>
    </source>
</reference>
<evidence type="ECO:0000313" key="2">
    <source>
        <dbReference type="Proteomes" id="UP000319746"/>
    </source>
</evidence>
<dbReference type="Pfam" id="PF19686">
    <property type="entry name" value="DUF6188"/>
    <property type="match status" value="1"/>
</dbReference>
<organism evidence="1 2">
    <name type="scientific">Enteractinococcus coprophilus</name>
    <dbReference type="NCBI Taxonomy" id="1027633"/>
    <lineage>
        <taxon>Bacteria</taxon>
        <taxon>Bacillati</taxon>
        <taxon>Actinomycetota</taxon>
        <taxon>Actinomycetes</taxon>
        <taxon>Micrococcales</taxon>
        <taxon>Micrococcaceae</taxon>
    </lineage>
</organism>
<accession>A0A543ANZ2</accession>
<dbReference type="OrthoDB" id="5021936at2"/>
<dbReference type="EMBL" id="VFOU01000001">
    <property type="protein sequence ID" value="TQL74294.1"/>
    <property type="molecule type" value="Genomic_DNA"/>
</dbReference>
<comment type="caution">
    <text evidence="1">The sequence shown here is derived from an EMBL/GenBank/DDBJ whole genome shotgun (WGS) entry which is preliminary data.</text>
</comment>
<proteinExistence type="predicted"/>